<comment type="subcellular location">
    <subcellularLocation>
        <location evidence="1">Membrane</location>
        <topology evidence="1">Multi-pass membrane protein</topology>
    </subcellularLocation>
</comment>
<keyword evidence="4 5" id="KW-0472">Membrane</keyword>
<keyword evidence="2 5" id="KW-0812">Transmembrane</keyword>
<dbReference type="Pfam" id="PF00635">
    <property type="entry name" value="Motile_Sperm"/>
    <property type="match status" value="1"/>
</dbReference>
<keyword evidence="3 5" id="KW-1133">Transmembrane helix</keyword>
<dbReference type="InterPro" id="IPR000535">
    <property type="entry name" value="MSP_dom"/>
</dbReference>
<evidence type="ECO:0000256" key="3">
    <source>
        <dbReference type="ARBA" id="ARBA00022989"/>
    </source>
</evidence>
<evidence type="ECO:0000256" key="1">
    <source>
        <dbReference type="ARBA" id="ARBA00004141"/>
    </source>
</evidence>
<keyword evidence="7" id="KW-1185">Reference proteome</keyword>
<evidence type="ECO:0000256" key="2">
    <source>
        <dbReference type="ARBA" id="ARBA00022692"/>
    </source>
</evidence>
<protein>
    <submittedName>
        <fullName evidence="8">MSP domain-containing protein</fullName>
    </submittedName>
</protein>
<feature type="domain" description="MSP" evidence="6">
    <location>
        <begin position="45"/>
        <end position="126"/>
    </location>
</feature>
<evidence type="ECO:0000256" key="5">
    <source>
        <dbReference type="SAM" id="Phobius"/>
    </source>
</evidence>
<dbReference type="GO" id="GO:0005737">
    <property type="term" value="C:cytoplasm"/>
    <property type="evidence" value="ECO:0007669"/>
    <property type="project" value="TreeGrafter"/>
</dbReference>
<name>A0A914ZJL0_PARUN</name>
<proteinExistence type="predicted"/>
<evidence type="ECO:0000256" key="4">
    <source>
        <dbReference type="ARBA" id="ARBA00023136"/>
    </source>
</evidence>
<feature type="transmembrane region" description="Helical" evidence="5">
    <location>
        <begin position="188"/>
        <end position="205"/>
    </location>
</feature>
<dbReference type="WBParaSite" id="PgB04_g177_t03">
    <property type="protein sequence ID" value="PgB04_g177_t03"/>
    <property type="gene ID" value="PgB04_g177"/>
</dbReference>
<dbReference type="PANTHER" id="PTHR34441:SF1">
    <property type="entry name" value="MOTILE SPERM DOMAIN-CONTAINING 1"/>
    <property type="match status" value="1"/>
</dbReference>
<evidence type="ECO:0000259" key="6">
    <source>
        <dbReference type="Pfam" id="PF00635"/>
    </source>
</evidence>
<dbReference type="GO" id="GO:0016020">
    <property type="term" value="C:membrane"/>
    <property type="evidence" value="ECO:0007669"/>
    <property type="project" value="UniProtKB-SubCell"/>
</dbReference>
<dbReference type="InterPro" id="IPR008962">
    <property type="entry name" value="PapD-like_sf"/>
</dbReference>
<dbReference type="Proteomes" id="UP000887569">
    <property type="component" value="Unplaced"/>
</dbReference>
<feature type="transmembrane region" description="Helical" evidence="5">
    <location>
        <begin position="217"/>
        <end position="240"/>
    </location>
</feature>
<dbReference type="AlphaFoldDB" id="A0A914ZJL0"/>
<dbReference type="InterPro" id="IPR039283">
    <property type="entry name" value="MOSPD1/3"/>
</dbReference>
<dbReference type="PANTHER" id="PTHR34441">
    <property type="entry name" value="MOTILE SPERM DOMAIN-CONTAINING PROTEIN 1"/>
    <property type="match status" value="1"/>
</dbReference>
<evidence type="ECO:0000313" key="8">
    <source>
        <dbReference type="WBParaSite" id="PgB04_g177_t03"/>
    </source>
</evidence>
<dbReference type="Gene3D" id="2.60.40.10">
    <property type="entry name" value="Immunoglobulins"/>
    <property type="match status" value="1"/>
</dbReference>
<evidence type="ECO:0000313" key="7">
    <source>
        <dbReference type="Proteomes" id="UP000887569"/>
    </source>
</evidence>
<accession>A0A914ZJL0</accession>
<organism evidence="7 8">
    <name type="scientific">Parascaris univalens</name>
    <name type="common">Nematode worm</name>
    <dbReference type="NCBI Taxonomy" id="6257"/>
    <lineage>
        <taxon>Eukaryota</taxon>
        <taxon>Metazoa</taxon>
        <taxon>Ecdysozoa</taxon>
        <taxon>Nematoda</taxon>
        <taxon>Chromadorea</taxon>
        <taxon>Rhabditida</taxon>
        <taxon>Spirurina</taxon>
        <taxon>Ascaridomorpha</taxon>
        <taxon>Ascaridoidea</taxon>
        <taxon>Ascarididae</taxon>
        <taxon>Parascaris</taxon>
    </lineage>
</organism>
<sequence length="243" mass="26780">RGEHCRHDATINAAEWSWRLRCARCMDEHIAGTLPVFVFPGSIDVIFTQPHTHKQLVTLYNPYEFPISYRVLCTAPKKYSVIEPRGTLKAKCCVDIVIRHLGANIRSNIGVPDRFRFEVCKYGYSEVSGRKDISVRLVENASDIARQASLDESNFHASFPPKGSSRLSPPQYAFPSNAGAPSSQSSPWLAVVAALACIGALMLPTQGDTMPSLLPTYLHLSVPQKLVAAYVLGIVTMLIIRPA</sequence>
<dbReference type="InterPro" id="IPR013783">
    <property type="entry name" value="Ig-like_fold"/>
</dbReference>
<reference evidence="8" key="1">
    <citation type="submission" date="2022-11" db="UniProtKB">
        <authorList>
            <consortium name="WormBaseParasite"/>
        </authorList>
    </citation>
    <scope>IDENTIFICATION</scope>
</reference>
<dbReference type="SUPFAM" id="SSF49354">
    <property type="entry name" value="PapD-like"/>
    <property type="match status" value="1"/>
</dbReference>